<dbReference type="InterPro" id="IPR043519">
    <property type="entry name" value="NT_sf"/>
</dbReference>
<feature type="region of interest" description="Disordered" evidence="1">
    <location>
        <begin position="1"/>
        <end position="20"/>
    </location>
</feature>
<dbReference type="EC" id="2.7.7.-" evidence="3"/>
<dbReference type="Pfam" id="PF18765">
    <property type="entry name" value="Polbeta"/>
    <property type="match status" value="1"/>
</dbReference>
<evidence type="ECO:0000259" key="2">
    <source>
        <dbReference type="Pfam" id="PF18765"/>
    </source>
</evidence>
<feature type="domain" description="Polymerase beta nucleotidyltransferase" evidence="2">
    <location>
        <begin position="57"/>
        <end position="134"/>
    </location>
</feature>
<accession>A0ABV4BIC0</accession>
<dbReference type="GO" id="GO:0016779">
    <property type="term" value="F:nucleotidyltransferase activity"/>
    <property type="evidence" value="ECO:0007669"/>
    <property type="project" value="UniProtKB-KW"/>
</dbReference>
<gene>
    <name evidence="3" type="ORF">ABC977_14120</name>
</gene>
<organism evidence="3 4">
    <name type="scientific">Thioalkalicoccus limnaeus</name>
    <dbReference type="NCBI Taxonomy" id="120681"/>
    <lineage>
        <taxon>Bacteria</taxon>
        <taxon>Pseudomonadati</taxon>
        <taxon>Pseudomonadota</taxon>
        <taxon>Gammaproteobacteria</taxon>
        <taxon>Chromatiales</taxon>
        <taxon>Chromatiaceae</taxon>
        <taxon>Thioalkalicoccus</taxon>
    </lineage>
</organism>
<dbReference type="EMBL" id="JBDKXB010000023">
    <property type="protein sequence ID" value="MEY6433539.1"/>
    <property type="molecule type" value="Genomic_DNA"/>
</dbReference>
<proteinExistence type="predicted"/>
<dbReference type="CDD" id="cd05403">
    <property type="entry name" value="NT_KNTase_like"/>
    <property type="match status" value="1"/>
</dbReference>
<dbReference type="SUPFAM" id="SSF81301">
    <property type="entry name" value="Nucleotidyltransferase"/>
    <property type="match status" value="1"/>
</dbReference>
<protein>
    <submittedName>
        <fullName evidence="3">Nucleotidyltransferase domain-containing protein</fullName>
        <ecNumber evidence="3">2.7.7.-</ecNumber>
    </submittedName>
</protein>
<reference evidence="3 4" key="1">
    <citation type="submission" date="2024-05" db="EMBL/GenBank/DDBJ databases">
        <title>Genome Sequence and Characterization of the New Strain Purple Sulfur Bacterium of Genus Thioalkalicoccus.</title>
        <authorList>
            <person name="Bryantseva I.A."/>
            <person name="Kyndt J.A."/>
            <person name="Imhoff J.F."/>
        </authorList>
    </citation>
    <scope>NUCLEOTIDE SEQUENCE [LARGE SCALE GENOMIC DNA]</scope>
    <source>
        <strain evidence="3 4">Um2</strain>
    </source>
</reference>
<sequence>MAHSNSPPSDPVAQGATATADPFDYSRLKARWAERRQESAGLSEHLLDRVEREGAAIFRRYHATRAIAFGSLVEGRAHARSDIDLVVLGTDPADYWALRRDLEDALERSIDLHTESDDAQFVSKAIERGKLIYAA</sequence>
<dbReference type="Proteomes" id="UP001564408">
    <property type="component" value="Unassembled WGS sequence"/>
</dbReference>
<evidence type="ECO:0000313" key="3">
    <source>
        <dbReference type="EMBL" id="MEY6433539.1"/>
    </source>
</evidence>
<keyword evidence="4" id="KW-1185">Reference proteome</keyword>
<name>A0ABV4BIC0_9GAMM</name>
<dbReference type="InterPro" id="IPR041633">
    <property type="entry name" value="Polbeta"/>
</dbReference>
<dbReference type="RefSeq" id="WP_369667926.1">
    <property type="nucleotide sequence ID" value="NZ_JBDKXB010000023.1"/>
</dbReference>
<dbReference type="Gene3D" id="3.30.460.10">
    <property type="entry name" value="Beta Polymerase, domain 2"/>
    <property type="match status" value="1"/>
</dbReference>
<evidence type="ECO:0000256" key="1">
    <source>
        <dbReference type="SAM" id="MobiDB-lite"/>
    </source>
</evidence>
<evidence type="ECO:0000313" key="4">
    <source>
        <dbReference type="Proteomes" id="UP001564408"/>
    </source>
</evidence>
<keyword evidence="3" id="KW-0808">Transferase</keyword>
<comment type="caution">
    <text evidence="3">The sequence shown here is derived from an EMBL/GenBank/DDBJ whole genome shotgun (WGS) entry which is preliminary data.</text>
</comment>
<keyword evidence="3" id="KW-0548">Nucleotidyltransferase</keyword>